<keyword evidence="6" id="KW-0961">Cell wall biogenesis/degradation</keyword>
<evidence type="ECO:0000256" key="2">
    <source>
        <dbReference type="ARBA" id="ARBA00022692"/>
    </source>
</evidence>
<evidence type="ECO:0000256" key="1">
    <source>
        <dbReference type="ARBA" id="ARBA00022475"/>
    </source>
</evidence>
<evidence type="ECO:0000313" key="10">
    <source>
        <dbReference type="EMBL" id="CAB4783147.1"/>
    </source>
</evidence>
<reference evidence="10" key="1">
    <citation type="submission" date="2020-05" db="EMBL/GenBank/DDBJ databases">
        <authorList>
            <person name="Chiriac C."/>
            <person name="Salcher M."/>
            <person name="Ghai R."/>
            <person name="Kavagutti S V."/>
        </authorList>
    </citation>
    <scope>NUCLEOTIDE SEQUENCE</scope>
</reference>
<dbReference type="InterPro" id="IPR003770">
    <property type="entry name" value="MLTG-like"/>
</dbReference>
<dbReference type="EMBL" id="CAEZZW010000005">
    <property type="protein sequence ID" value="CAB4783147.1"/>
    <property type="molecule type" value="Genomic_DNA"/>
</dbReference>
<evidence type="ECO:0000313" key="7">
    <source>
        <dbReference type="EMBL" id="CAB4344520.1"/>
    </source>
</evidence>
<keyword evidence="1" id="KW-1003">Cell membrane</keyword>
<gene>
    <name evidence="8" type="ORF">UFOPK2510_01123</name>
    <name evidence="9" type="ORF">UFOPK2718_00643</name>
    <name evidence="10" type="ORF">UFOPK2936_01081</name>
    <name evidence="11" type="ORF">UFOPK3328_01128</name>
    <name evidence="12" type="ORF">UFOPK3779_01064</name>
    <name evidence="13" type="ORF">UFOPK3913_01061</name>
    <name evidence="7" type="ORF">UFOPK4107_01407</name>
</gene>
<evidence type="ECO:0000313" key="12">
    <source>
        <dbReference type="EMBL" id="CAB4948966.1"/>
    </source>
</evidence>
<dbReference type="Pfam" id="PF02618">
    <property type="entry name" value="YceG"/>
    <property type="match status" value="1"/>
</dbReference>
<evidence type="ECO:0000313" key="8">
    <source>
        <dbReference type="EMBL" id="CAB4697914.1"/>
    </source>
</evidence>
<dbReference type="EMBL" id="CAEZYM010000005">
    <property type="protein sequence ID" value="CAB4722918.1"/>
    <property type="molecule type" value="Genomic_DNA"/>
</dbReference>
<accession>A0A6J6WLK6</accession>
<evidence type="ECO:0000313" key="11">
    <source>
        <dbReference type="EMBL" id="CAB4872217.1"/>
    </source>
</evidence>
<name>A0A6J6WLK6_9ZZZZ</name>
<dbReference type="EMBL" id="CAESAE010000010">
    <property type="protein sequence ID" value="CAB4344520.1"/>
    <property type="molecule type" value="Genomic_DNA"/>
</dbReference>
<dbReference type="GO" id="GO:0016829">
    <property type="term" value="F:lyase activity"/>
    <property type="evidence" value="ECO:0007669"/>
    <property type="project" value="UniProtKB-KW"/>
</dbReference>
<dbReference type="PANTHER" id="PTHR30518">
    <property type="entry name" value="ENDOLYTIC MUREIN TRANSGLYCOSYLASE"/>
    <property type="match status" value="1"/>
</dbReference>
<protein>
    <submittedName>
        <fullName evidence="10">Unannotated protein</fullName>
    </submittedName>
</protein>
<organism evidence="10">
    <name type="scientific">freshwater metagenome</name>
    <dbReference type="NCBI Taxonomy" id="449393"/>
    <lineage>
        <taxon>unclassified sequences</taxon>
        <taxon>metagenomes</taxon>
        <taxon>ecological metagenomes</taxon>
    </lineage>
</organism>
<dbReference type="AlphaFoldDB" id="A0A6J6WLK6"/>
<dbReference type="HAMAP" id="MF_02065">
    <property type="entry name" value="MltG"/>
    <property type="match status" value="1"/>
</dbReference>
<dbReference type="EMBL" id="CAFBLD010000007">
    <property type="protein sequence ID" value="CAB4872217.1"/>
    <property type="molecule type" value="Genomic_DNA"/>
</dbReference>
<evidence type="ECO:0000313" key="9">
    <source>
        <dbReference type="EMBL" id="CAB4722918.1"/>
    </source>
</evidence>
<evidence type="ECO:0000256" key="5">
    <source>
        <dbReference type="ARBA" id="ARBA00023239"/>
    </source>
</evidence>
<keyword evidence="3" id="KW-1133">Transmembrane helix</keyword>
<evidence type="ECO:0000313" key="13">
    <source>
        <dbReference type="EMBL" id="CAB4979914.1"/>
    </source>
</evidence>
<keyword evidence="2" id="KW-0812">Transmembrane</keyword>
<dbReference type="PANTHER" id="PTHR30518:SF2">
    <property type="entry name" value="ENDOLYTIC MUREIN TRANSGLYCOSYLASE"/>
    <property type="match status" value="1"/>
</dbReference>
<dbReference type="NCBIfam" id="TIGR00247">
    <property type="entry name" value="endolytic transglycosylase MltG"/>
    <property type="match status" value="1"/>
</dbReference>
<evidence type="ECO:0000256" key="4">
    <source>
        <dbReference type="ARBA" id="ARBA00023136"/>
    </source>
</evidence>
<evidence type="ECO:0000256" key="3">
    <source>
        <dbReference type="ARBA" id="ARBA00022989"/>
    </source>
</evidence>
<proteinExistence type="inferred from homology"/>
<dbReference type="GO" id="GO:0071555">
    <property type="term" value="P:cell wall organization"/>
    <property type="evidence" value="ECO:0007669"/>
    <property type="project" value="UniProtKB-KW"/>
</dbReference>
<keyword evidence="4" id="KW-0472">Membrane</keyword>
<dbReference type="EMBL" id="CAEZXO010000006">
    <property type="protein sequence ID" value="CAB4697914.1"/>
    <property type="molecule type" value="Genomic_DNA"/>
</dbReference>
<keyword evidence="5" id="KW-0456">Lyase</keyword>
<sequence>MFRTLAPPLTLIFFITASIYLVRSQSNTAADFPIGTSGSERVVDIASGATGSQIARVLFEAKIVESTAAFFRIAVSDKRSAVIAPGNHRISTHLSSKEALDQLLDPTRMPNLLKVNEGAWSSEIYSSMKAKGFSLAEIYKATSQIIPPTGTAGIEGLLFPAQYNLLKGETALAVLQRMVDRFSVEAKASGILGSSANFSPMQLLTIASLIQAEGDTVDFAKISAVIRNRLHSGMPLQFDTTVHFIKKVRGHVFLSSASTKIVSPYNTYIHYGLPPGPIGNPGRAAMDAALHPADGKWIFFITVKPGDTRFTVSNIEFLRWKKEYEINLKAGRFGNTQ</sequence>
<dbReference type="EMBL" id="CAFBOC010000011">
    <property type="protein sequence ID" value="CAB4979914.1"/>
    <property type="molecule type" value="Genomic_DNA"/>
</dbReference>
<dbReference type="EMBL" id="CAFBNH010000006">
    <property type="protein sequence ID" value="CAB4948966.1"/>
    <property type="molecule type" value="Genomic_DNA"/>
</dbReference>
<dbReference type="Gene3D" id="3.30.1490.480">
    <property type="entry name" value="Endolytic murein transglycosylase"/>
    <property type="match status" value="1"/>
</dbReference>
<evidence type="ECO:0000256" key="6">
    <source>
        <dbReference type="ARBA" id="ARBA00023316"/>
    </source>
</evidence>